<dbReference type="SUPFAM" id="SSF54928">
    <property type="entry name" value="RNA-binding domain, RBD"/>
    <property type="match status" value="2"/>
</dbReference>
<reference evidence="5" key="1">
    <citation type="submission" date="2021-02" db="EMBL/GenBank/DDBJ databases">
        <authorList>
            <person name="Nowell W R."/>
        </authorList>
    </citation>
    <scope>NUCLEOTIDE SEQUENCE</scope>
</reference>
<organism evidence="5 6">
    <name type="scientific">Adineta ricciae</name>
    <name type="common">Rotifer</name>
    <dbReference type="NCBI Taxonomy" id="249248"/>
    <lineage>
        <taxon>Eukaryota</taxon>
        <taxon>Metazoa</taxon>
        <taxon>Spiralia</taxon>
        <taxon>Gnathifera</taxon>
        <taxon>Rotifera</taxon>
        <taxon>Eurotatoria</taxon>
        <taxon>Bdelloidea</taxon>
        <taxon>Adinetida</taxon>
        <taxon>Adinetidae</taxon>
        <taxon>Adineta</taxon>
    </lineage>
</organism>
<dbReference type="PROSITE" id="PS50102">
    <property type="entry name" value="RRM"/>
    <property type="match status" value="3"/>
</dbReference>
<dbReference type="InterPro" id="IPR035979">
    <property type="entry name" value="RBD_domain_sf"/>
</dbReference>
<evidence type="ECO:0000259" key="4">
    <source>
        <dbReference type="PROSITE" id="PS50102"/>
    </source>
</evidence>
<evidence type="ECO:0000256" key="3">
    <source>
        <dbReference type="PROSITE-ProRule" id="PRU00176"/>
    </source>
</evidence>
<protein>
    <recommendedName>
        <fullName evidence="4">RRM domain-containing protein</fullName>
    </recommendedName>
</protein>
<dbReference type="FunFam" id="3.30.70.330:FF:000383">
    <property type="entry name" value="Sex lethal, isoform D"/>
    <property type="match status" value="1"/>
</dbReference>
<dbReference type="EMBL" id="CAJNOR010006525">
    <property type="protein sequence ID" value="CAF1597435.1"/>
    <property type="molecule type" value="Genomic_DNA"/>
</dbReference>
<evidence type="ECO:0000313" key="5">
    <source>
        <dbReference type="EMBL" id="CAF1597435.1"/>
    </source>
</evidence>
<dbReference type="InterPro" id="IPR000504">
    <property type="entry name" value="RRM_dom"/>
</dbReference>
<dbReference type="GO" id="GO:0005737">
    <property type="term" value="C:cytoplasm"/>
    <property type="evidence" value="ECO:0007669"/>
    <property type="project" value="UniProtKB-ARBA"/>
</dbReference>
<dbReference type="Pfam" id="PF00076">
    <property type="entry name" value="RRM_1"/>
    <property type="match status" value="3"/>
</dbReference>
<evidence type="ECO:0000313" key="6">
    <source>
        <dbReference type="Proteomes" id="UP000663828"/>
    </source>
</evidence>
<keyword evidence="6" id="KW-1185">Reference proteome</keyword>
<gene>
    <name evidence="5" type="ORF">XAT740_LOCUS47279</name>
</gene>
<keyword evidence="2 3" id="KW-0694">RNA-binding</keyword>
<dbReference type="AlphaFoldDB" id="A0A816ALE7"/>
<name>A0A816ALE7_ADIRI</name>
<accession>A0A816ALE7</accession>
<feature type="domain" description="RRM" evidence="4">
    <location>
        <begin position="430"/>
        <end position="508"/>
    </location>
</feature>
<feature type="domain" description="RRM" evidence="4">
    <location>
        <begin position="17"/>
        <end position="98"/>
    </location>
</feature>
<comment type="caution">
    <text evidence="5">The sequence shown here is derived from an EMBL/GenBank/DDBJ whole genome shotgun (WGS) entry which is preliminary data.</text>
</comment>
<keyword evidence="1" id="KW-0677">Repeat</keyword>
<dbReference type="Gene3D" id="3.30.70.330">
    <property type="match status" value="3"/>
</dbReference>
<evidence type="ECO:0000256" key="1">
    <source>
        <dbReference type="ARBA" id="ARBA00022737"/>
    </source>
</evidence>
<dbReference type="PANTHER" id="PTHR24012">
    <property type="entry name" value="RNA BINDING PROTEIN"/>
    <property type="match status" value="1"/>
</dbReference>
<proteinExistence type="predicted"/>
<feature type="domain" description="RRM" evidence="4">
    <location>
        <begin position="104"/>
        <end position="184"/>
    </location>
</feature>
<dbReference type="FunFam" id="3.30.70.330:FF:000198">
    <property type="entry name" value="CUGBP Elav-like family member 6 isoform X3"/>
    <property type="match status" value="1"/>
</dbReference>
<evidence type="ECO:0000256" key="2">
    <source>
        <dbReference type="ARBA" id="ARBA00022884"/>
    </source>
</evidence>
<dbReference type="FunFam" id="3.30.70.330:FF:000013">
    <property type="entry name" value="CUGBP Elav-like family member 1 isoform 2"/>
    <property type="match status" value="1"/>
</dbReference>
<sequence length="511" mass="57734">MISSHPLSSDDPDADAIEMFCGQIPRTMSENDLRTFFERYGRVYKLNILRDKQSGESKGCCFVTYYMRKDALEAQNVLHNLFILPGMRHPIQMKPADIENRNERKIFIGMISKSLHGEDIKELFQPFGPIEECTVLRDANNRSRGCAFVTYQTRQSALNAIRSMHHSCTMESCLSPINVRFADTPKDKEMRKMQQKISDNLLRQVTTHSSSISPETTDPLASLNLILFNQLCSSTIPYVNDLSCGDNNTNQLASLSTMFGANLNLDGQNQIVSSHTPSATEWQHADRIEEPILRTLEHLIYPINKAVGEDNEADIGMSLSHDKSQSARHQQQQPQYMMNTEDNTSTPTNIFINSEINSHTWPNITDDDLSLLDGFLSSTTNDPINISNLSSVKYANYETATNLSKQQNNNNSQLVNISYDDKQIVGPLGSNLFIYHLPSKFADDDLAQIFSPFGNILSAKVFIDKSTNRSKCFGFVSYDNIYSAHQAIQQMNGFHIGCKRLKVQLKKTRLQ</sequence>
<dbReference type="InterPro" id="IPR012677">
    <property type="entry name" value="Nucleotide-bd_a/b_plait_sf"/>
</dbReference>
<dbReference type="Proteomes" id="UP000663828">
    <property type="component" value="Unassembled WGS sequence"/>
</dbReference>
<dbReference type="GO" id="GO:0003729">
    <property type="term" value="F:mRNA binding"/>
    <property type="evidence" value="ECO:0007669"/>
    <property type="project" value="UniProtKB-ARBA"/>
</dbReference>
<dbReference type="SMART" id="SM00360">
    <property type="entry name" value="RRM"/>
    <property type="match status" value="3"/>
</dbReference>
<dbReference type="GO" id="GO:0009967">
    <property type="term" value="P:positive regulation of signal transduction"/>
    <property type="evidence" value="ECO:0007669"/>
    <property type="project" value="UniProtKB-ARBA"/>
</dbReference>
<dbReference type="GO" id="GO:0010629">
    <property type="term" value="P:negative regulation of gene expression"/>
    <property type="evidence" value="ECO:0007669"/>
    <property type="project" value="UniProtKB-ARBA"/>
</dbReference>